<feature type="domain" description="IrrE N-terminal-like" evidence="1">
    <location>
        <begin position="57"/>
        <end position="156"/>
    </location>
</feature>
<reference evidence="2 3" key="1">
    <citation type="submission" date="2019-04" db="EMBL/GenBank/DDBJ databases">
        <title>Kribbella sp. NEAU-THZ 27 nov., a novel actinomycete isolated from soil.</title>
        <authorList>
            <person name="Duan L."/>
        </authorList>
    </citation>
    <scope>NUCLEOTIDE SEQUENCE [LARGE SCALE GENOMIC DNA]</scope>
    <source>
        <strain evidence="3">NEAU-THZ27</strain>
    </source>
</reference>
<evidence type="ECO:0000313" key="2">
    <source>
        <dbReference type="EMBL" id="TKK83376.1"/>
    </source>
</evidence>
<proteinExistence type="predicted"/>
<organism evidence="2 3">
    <name type="scientific">Kribbella jiaozuonensis</name>
    <dbReference type="NCBI Taxonomy" id="2575441"/>
    <lineage>
        <taxon>Bacteria</taxon>
        <taxon>Bacillati</taxon>
        <taxon>Actinomycetota</taxon>
        <taxon>Actinomycetes</taxon>
        <taxon>Propionibacteriales</taxon>
        <taxon>Kribbellaceae</taxon>
        <taxon>Kribbella</taxon>
    </lineage>
</organism>
<dbReference type="OrthoDB" id="9794834at2"/>
<sequence>MSPEVDGQEAAAQFRAQHHLGVQPLGDLVAIIEQATGIDVAVLDADPDEHGMTMRDPERGAVFIGVARTLNPMRQRSTLAHELGHVLFEDWAEKSSGDWSARTPTERRADAFAQHLLIPQDGLAEFLGNRDAASPATLSAIVQRFLVSPAMAAIALHQRKYIDAKTKEDWKTWTTPQLAVRFGWTDHYHVLQADADQRRAPQRLLARAVSGYIEGVLPARAIATLRGVSLGDVEAELSQAGVVAKPQTVAWAAAEDLPEVDVDLSDLDDGGTADES</sequence>
<evidence type="ECO:0000313" key="3">
    <source>
        <dbReference type="Proteomes" id="UP000305836"/>
    </source>
</evidence>
<accession>A0A4U3M7E2</accession>
<dbReference type="InterPro" id="IPR010359">
    <property type="entry name" value="IrrE_HExxH"/>
</dbReference>
<gene>
    <name evidence="2" type="ORF">FDA38_01275</name>
</gene>
<name>A0A4U3M7E2_9ACTN</name>
<dbReference type="Proteomes" id="UP000305836">
    <property type="component" value="Unassembled WGS sequence"/>
</dbReference>
<dbReference type="EMBL" id="SZPZ01000001">
    <property type="protein sequence ID" value="TKK83376.1"/>
    <property type="molecule type" value="Genomic_DNA"/>
</dbReference>
<dbReference type="AlphaFoldDB" id="A0A4U3M7E2"/>
<dbReference type="PANTHER" id="PTHR43236:SF2">
    <property type="entry name" value="BLL0069 PROTEIN"/>
    <property type="match status" value="1"/>
</dbReference>
<protein>
    <submittedName>
        <fullName evidence="2">ImmA/IrrE family metallo-endopeptidase</fullName>
    </submittedName>
</protein>
<dbReference type="Gene3D" id="1.10.10.2910">
    <property type="match status" value="1"/>
</dbReference>
<dbReference type="Pfam" id="PF06114">
    <property type="entry name" value="Peptidase_M78"/>
    <property type="match status" value="1"/>
</dbReference>
<dbReference type="InterPro" id="IPR052345">
    <property type="entry name" value="Rad_response_metalloprotease"/>
</dbReference>
<keyword evidence="3" id="KW-1185">Reference proteome</keyword>
<dbReference type="PANTHER" id="PTHR43236">
    <property type="entry name" value="ANTITOXIN HIGA1"/>
    <property type="match status" value="1"/>
</dbReference>
<comment type="caution">
    <text evidence="2">The sequence shown here is derived from an EMBL/GenBank/DDBJ whole genome shotgun (WGS) entry which is preliminary data.</text>
</comment>
<evidence type="ECO:0000259" key="1">
    <source>
        <dbReference type="Pfam" id="PF06114"/>
    </source>
</evidence>